<dbReference type="InterPro" id="IPR001296">
    <property type="entry name" value="Glyco_trans_1"/>
</dbReference>
<keyword evidence="3" id="KW-0472">Membrane</keyword>
<keyword evidence="3" id="KW-0812">Transmembrane</keyword>
<dbReference type="EMBL" id="SPRX01000040">
    <property type="protein sequence ID" value="TIC63941.1"/>
    <property type="molecule type" value="Genomic_DNA"/>
</dbReference>
<dbReference type="Proteomes" id="UP000310708">
    <property type="component" value="Unassembled WGS sequence"/>
</dbReference>
<name>A0A4T0LU60_9BASI</name>
<evidence type="ECO:0000313" key="7">
    <source>
        <dbReference type="Proteomes" id="UP000310708"/>
    </source>
</evidence>
<reference evidence="6 7" key="1">
    <citation type="submission" date="2019-03" db="EMBL/GenBank/DDBJ databases">
        <title>Sequencing 25 genomes of Wallemia mellicola.</title>
        <authorList>
            <person name="Gostincar C."/>
        </authorList>
    </citation>
    <scope>NUCLEOTIDE SEQUENCE [LARGE SCALE GENOMIC DNA]</scope>
    <source>
        <strain evidence="6 7">EXF-757</strain>
    </source>
</reference>
<organism evidence="6 7">
    <name type="scientific">Wallemia mellicola</name>
    <dbReference type="NCBI Taxonomy" id="1708541"/>
    <lineage>
        <taxon>Eukaryota</taxon>
        <taxon>Fungi</taxon>
        <taxon>Dikarya</taxon>
        <taxon>Basidiomycota</taxon>
        <taxon>Wallemiomycotina</taxon>
        <taxon>Wallemiomycetes</taxon>
        <taxon>Wallemiales</taxon>
        <taxon>Wallemiaceae</taxon>
        <taxon>Wallemia</taxon>
    </lineage>
</organism>
<evidence type="ECO:0000256" key="3">
    <source>
        <dbReference type="SAM" id="Phobius"/>
    </source>
</evidence>
<dbReference type="GO" id="GO:0000506">
    <property type="term" value="C:glycosylphosphatidylinositol-N-acetylglucosaminyltransferase (GPI-GnT) complex"/>
    <property type="evidence" value="ECO:0007669"/>
    <property type="project" value="TreeGrafter"/>
</dbReference>
<dbReference type="GO" id="GO:0017176">
    <property type="term" value="F:phosphatidylinositol N-acetylglucosaminyltransferase activity"/>
    <property type="evidence" value="ECO:0007669"/>
    <property type="project" value="TreeGrafter"/>
</dbReference>
<keyword evidence="6" id="KW-0808">Transferase</keyword>
<sequence length="401" mass="44718">MHLSRTLTSRGKRVIVITHEYPNYRGKRVEDGVTIYYLPIPILPTTANASLPNFFSAHALLRRIYITENVTIVHAHGALSSLAHEALMHARWIPGIKCVFTDHSLFGFRDGVGILTNKLLRFALCDVDAVICVSQSGKENTTLRAHLNDRKVYVIPNAIISDDFKPLLTPPEKKITIVTVSRLYYRKGIDLLIAAAPVICAKHPDVHFVVGGDGPRMTELERMIERYGLQDRVELLGNIPLGSVRNVMARGQIYLNTSLTESFGIVLLEAASTGLFVVSTKVGGIPEVLPEDMIEFAGDVSQDSVVDAIGRAINVIKGESREETVKRQQRNHIRVAEMYSWDKVAKLTEDVYCDVLQSKELSIYERIQRAHNTGIVAGKIYTIVIMVDAIVALILEFFYPP</sequence>
<protein>
    <submittedName>
        <fullName evidence="6">UDP-Glycosyltransferase/glycogen phosphorylase</fullName>
    </submittedName>
</protein>
<keyword evidence="2" id="KW-0328">Glycosyltransferase</keyword>
<gene>
    <name evidence="6" type="ORF">E3Q01_03055</name>
</gene>
<dbReference type="Gene3D" id="3.40.50.2000">
    <property type="entry name" value="Glycogen Phosphorylase B"/>
    <property type="match status" value="2"/>
</dbReference>
<comment type="caution">
    <text evidence="6">The sequence shown here is derived from an EMBL/GenBank/DDBJ whole genome shotgun (WGS) entry which is preliminary data.</text>
</comment>
<dbReference type="Pfam" id="PF00534">
    <property type="entry name" value="Glycos_transf_1"/>
    <property type="match status" value="1"/>
</dbReference>
<evidence type="ECO:0000256" key="1">
    <source>
        <dbReference type="ARBA" id="ARBA00003265"/>
    </source>
</evidence>
<feature type="domain" description="Glycosyl transferase family 1" evidence="4">
    <location>
        <begin position="168"/>
        <end position="314"/>
    </location>
</feature>
<feature type="domain" description="PIGA GPI anchor biosynthesis" evidence="5">
    <location>
        <begin position="19"/>
        <end position="110"/>
    </location>
</feature>
<keyword evidence="3" id="KW-1133">Transmembrane helix</keyword>
<dbReference type="AlphaFoldDB" id="A0A4T0LU60"/>
<dbReference type="SUPFAM" id="SSF53756">
    <property type="entry name" value="UDP-Glycosyltransferase/glycogen phosphorylase"/>
    <property type="match status" value="1"/>
</dbReference>
<dbReference type="Pfam" id="PF08288">
    <property type="entry name" value="PIGA"/>
    <property type="match status" value="1"/>
</dbReference>
<evidence type="ECO:0000259" key="4">
    <source>
        <dbReference type="Pfam" id="PF00534"/>
    </source>
</evidence>
<proteinExistence type="predicted"/>
<accession>A0A4T0LU60</accession>
<evidence type="ECO:0000259" key="5">
    <source>
        <dbReference type="Pfam" id="PF08288"/>
    </source>
</evidence>
<feature type="transmembrane region" description="Helical" evidence="3">
    <location>
        <begin position="380"/>
        <end position="399"/>
    </location>
</feature>
<evidence type="ECO:0000256" key="2">
    <source>
        <dbReference type="ARBA" id="ARBA00022676"/>
    </source>
</evidence>
<dbReference type="PANTHER" id="PTHR45871:SF1">
    <property type="entry name" value="PHOSPHATIDYLINOSITOL N-ACETYLGLUCOSAMINYLTRANSFERASE SUBUNIT A"/>
    <property type="match status" value="1"/>
</dbReference>
<comment type="function">
    <text evidence="1">Catalytic subunit in the complex catalyzing the transfer of N-acetylglucosamine from UDP-N-acetylglucosamine to phosphatidylinositol, the first step of GPI biosynthesis.</text>
</comment>
<dbReference type="InterPro" id="IPR013234">
    <property type="entry name" value="PIGA_GPI_anchor_biosynthesis"/>
</dbReference>
<evidence type="ECO:0000313" key="6">
    <source>
        <dbReference type="EMBL" id="TIC63941.1"/>
    </source>
</evidence>
<dbReference type="GO" id="GO:0006506">
    <property type="term" value="P:GPI anchor biosynthetic process"/>
    <property type="evidence" value="ECO:0007669"/>
    <property type="project" value="InterPro"/>
</dbReference>
<dbReference type="PANTHER" id="PTHR45871">
    <property type="entry name" value="N-ACETYLGLUCOSAMINYL-PHOSPHATIDYLINOSITOL BIOSYNTHETIC PROTEIN"/>
    <property type="match status" value="1"/>
</dbReference>